<evidence type="ECO:0008006" key="5">
    <source>
        <dbReference type="Google" id="ProtNLM"/>
    </source>
</evidence>
<name>A0A4P6HVP1_9BACT</name>
<keyword evidence="4" id="KW-1185">Reference proteome</keyword>
<evidence type="ECO:0000259" key="1">
    <source>
        <dbReference type="Pfam" id="PF00534"/>
    </source>
</evidence>
<dbReference type="KEGG" id="dcb:C3Y92_20170"/>
<reference evidence="3 4" key="1">
    <citation type="submission" date="2018-02" db="EMBL/GenBank/DDBJ databases">
        <title>Genome sequence of Desulfovibrio carbinolicus DSM 3852.</title>
        <authorList>
            <person name="Wilbanks E."/>
            <person name="Skennerton C.T."/>
            <person name="Orphan V.J."/>
        </authorList>
    </citation>
    <scope>NUCLEOTIDE SEQUENCE [LARGE SCALE GENOMIC DNA]</scope>
    <source>
        <strain evidence="3 4">DSM 3852</strain>
        <plasmid evidence="4">pdcar1</plasmid>
    </source>
</reference>
<dbReference type="EMBL" id="CP026539">
    <property type="protein sequence ID" value="QAZ69598.1"/>
    <property type="molecule type" value="Genomic_DNA"/>
</dbReference>
<gene>
    <name evidence="3" type="ORF">C3Y92_20170</name>
</gene>
<proteinExistence type="predicted"/>
<evidence type="ECO:0000259" key="2">
    <source>
        <dbReference type="Pfam" id="PF13439"/>
    </source>
</evidence>
<dbReference type="OrthoDB" id="9803091at2"/>
<sequence length="497" mass="55534">MKFFYDDMILKSLSCLESILLLLKKYVAWAANLYIFFKKYRPSFVAEIVASDAAYLISVVLSRKILTLPYLETGDSQAINAPSPAKSFTLTRKKSHSLYCGSLASGGAERQVTALACELKARGQNVSVYCQQLKSAAHKHYLSHLQEADVPVKSPGLYAIVRALLHLLWTKRDISIFQYIPPAIRINVLRLYGELLSSPPDILHCWLDHTNCSGGWAGLLAGVPLVRLSFRNMNPTRLPYLYAPWMHATYRVLAMHPNVTFEANSTLGGHDYADWVGISRDRVSIIPNGVYQAAFHKPHRQEISATRQSLGIASDTPLVCCVFRLSPEKRPLDMISILLQLRRLLPNAHLIHAGVGPMEEDIKEAIQQNNLADCFHLLGRRKDIPRLLCASDVLLLPSEYEGMPNVILESLFFARPVVATYAGGAPEIVIPGENGFLHRPGDISGLTQSLHKLLVDRQLNRQFGTAGQQRILSDFTSCRMAEMTLRSYDYSLAKIYG</sequence>
<protein>
    <recommendedName>
        <fullName evidence="5">Glycosyltransferase family 1 protein</fullName>
    </recommendedName>
</protein>
<accession>A0A4P6HVP1</accession>
<geneLocation type="plasmid" evidence="4">
    <name>pdcar1</name>
</geneLocation>
<dbReference type="PANTHER" id="PTHR12526">
    <property type="entry name" value="GLYCOSYLTRANSFERASE"/>
    <property type="match status" value="1"/>
</dbReference>
<feature type="domain" description="Glycosyl transferase family 1" evidence="1">
    <location>
        <begin position="305"/>
        <end position="470"/>
    </location>
</feature>
<organism evidence="3 4">
    <name type="scientific">Solidesulfovibrio carbinolicus</name>
    <dbReference type="NCBI Taxonomy" id="296842"/>
    <lineage>
        <taxon>Bacteria</taxon>
        <taxon>Pseudomonadati</taxon>
        <taxon>Thermodesulfobacteriota</taxon>
        <taxon>Desulfovibrionia</taxon>
        <taxon>Desulfovibrionales</taxon>
        <taxon>Desulfovibrionaceae</taxon>
        <taxon>Solidesulfovibrio</taxon>
    </lineage>
</organism>
<feature type="domain" description="Glycosyltransferase subfamily 4-like N-terminal" evidence="2">
    <location>
        <begin position="106"/>
        <end position="290"/>
    </location>
</feature>
<keyword evidence="3" id="KW-0614">Plasmid</keyword>
<dbReference type="AlphaFoldDB" id="A0A4P6HVP1"/>
<evidence type="ECO:0000313" key="4">
    <source>
        <dbReference type="Proteomes" id="UP000293296"/>
    </source>
</evidence>
<dbReference type="Pfam" id="PF00534">
    <property type="entry name" value="Glycos_transf_1"/>
    <property type="match status" value="1"/>
</dbReference>
<evidence type="ECO:0000313" key="3">
    <source>
        <dbReference type="EMBL" id="QAZ69598.1"/>
    </source>
</evidence>
<dbReference type="Proteomes" id="UP000293296">
    <property type="component" value="Plasmid pDCAR1"/>
</dbReference>
<dbReference type="InterPro" id="IPR001296">
    <property type="entry name" value="Glyco_trans_1"/>
</dbReference>
<dbReference type="SUPFAM" id="SSF53756">
    <property type="entry name" value="UDP-Glycosyltransferase/glycogen phosphorylase"/>
    <property type="match status" value="1"/>
</dbReference>
<dbReference type="Pfam" id="PF13439">
    <property type="entry name" value="Glyco_transf_4"/>
    <property type="match status" value="1"/>
</dbReference>
<dbReference type="InterPro" id="IPR028098">
    <property type="entry name" value="Glyco_trans_4-like_N"/>
</dbReference>
<dbReference type="GO" id="GO:0016757">
    <property type="term" value="F:glycosyltransferase activity"/>
    <property type="evidence" value="ECO:0007669"/>
    <property type="project" value="InterPro"/>
</dbReference>
<dbReference type="Gene3D" id="3.40.50.2000">
    <property type="entry name" value="Glycogen Phosphorylase B"/>
    <property type="match status" value="2"/>
</dbReference>